<dbReference type="Proteomes" id="UP000019146">
    <property type="component" value="Plasmid unnamed"/>
</dbReference>
<geneLocation type="plasmid" evidence="2"/>
<reference evidence="1 2" key="1">
    <citation type="journal article" date="2014" name="Genome Announc.">
        <title>Draft Genome Sequence of the Haloacid-Degrading Burkholderia caribensis Strain MBA4.</title>
        <authorList>
            <person name="Pan Y."/>
            <person name="Kong K.F."/>
            <person name="Tsang J.S."/>
        </authorList>
    </citation>
    <scope>NUCLEOTIDE SEQUENCE [LARGE SCALE GENOMIC DNA]</scope>
    <source>
        <strain evidence="1 2">MBA4</strain>
        <plasmid evidence="2">Plasmid</plasmid>
    </source>
</reference>
<evidence type="ECO:0000313" key="1">
    <source>
        <dbReference type="EMBL" id="ALL71664.1"/>
    </source>
</evidence>
<dbReference type="AlphaFoldDB" id="A0A0P0RRK2"/>
<organism evidence="1 2">
    <name type="scientific">Paraburkholderia caribensis MBA4</name>
    <dbReference type="NCBI Taxonomy" id="1323664"/>
    <lineage>
        <taxon>Bacteria</taxon>
        <taxon>Pseudomonadati</taxon>
        <taxon>Pseudomonadota</taxon>
        <taxon>Betaproteobacteria</taxon>
        <taxon>Burkholderiales</taxon>
        <taxon>Burkholderiaceae</taxon>
        <taxon>Paraburkholderia</taxon>
    </lineage>
</organism>
<keyword evidence="1" id="KW-0614">Plasmid</keyword>
<name>A0A0P0RRK2_9BURK</name>
<evidence type="ECO:0000313" key="2">
    <source>
        <dbReference type="Proteomes" id="UP000019146"/>
    </source>
</evidence>
<sequence length="249" mass="28569">MDAALVERHFAIFEPDSYLPALAIDPRSLFENRIVLRQLPCTDFVICTLSDCLIDAIESGKRFRTFDCLKVIKHIVKYGARPHELSSKTIDRLFFLYRNFIFSSREEVQWCVSVFVKDQKLNEAHLKWLRTNWKSSTHFVNRLLRYPGTSTIISSWAAEILAEDLLPFRRSELLGTLIDGDLPPISRNLNPGEVLWGIFYSKTTMPIKTKLLLESTDDACLEEAFEIALRLSSFALLKRIHELANCGAA</sequence>
<dbReference type="GeneID" id="69974994"/>
<gene>
    <name evidence="1" type="ORF">K788_00036910</name>
</gene>
<accession>A0A0P0RRK2</accession>
<dbReference type="EMBL" id="CP012748">
    <property type="protein sequence ID" value="ALL71664.1"/>
    <property type="molecule type" value="Genomic_DNA"/>
</dbReference>
<dbReference type="KEGG" id="bcai:K788_00036910"/>
<dbReference type="RefSeq" id="WP_057176786.1">
    <property type="nucleotide sequence ID" value="NZ_CP012748.1"/>
</dbReference>
<protein>
    <submittedName>
        <fullName evidence="1">Uncharacterized protein</fullName>
    </submittedName>
</protein>
<proteinExistence type="predicted"/>